<keyword evidence="3" id="KW-1185">Reference proteome</keyword>
<evidence type="ECO:0000256" key="1">
    <source>
        <dbReference type="SAM" id="MobiDB-lite"/>
    </source>
</evidence>
<gene>
    <name evidence="2" type="ORF">QBC33DRAFT_556504</name>
</gene>
<feature type="compositionally biased region" description="Basic and acidic residues" evidence="1">
    <location>
        <begin position="1"/>
        <end position="13"/>
    </location>
</feature>
<comment type="caution">
    <text evidence="2">The sequence shown here is derived from an EMBL/GenBank/DDBJ whole genome shotgun (WGS) entry which is preliminary data.</text>
</comment>
<evidence type="ECO:0000313" key="3">
    <source>
        <dbReference type="Proteomes" id="UP001244011"/>
    </source>
</evidence>
<feature type="region of interest" description="Disordered" evidence="1">
    <location>
        <begin position="1"/>
        <end position="25"/>
    </location>
</feature>
<protein>
    <submittedName>
        <fullName evidence="2">Uncharacterized protein</fullName>
    </submittedName>
</protein>
<dbReference type="Proteomes" id="UP001244011">
    <property type="component" value="Unassembled WGS sequence"/>
</dbReference>
<reference evidence="2" key="1">
    <citation type="submission" date="2023-06" db="EMBL/GenBank/DDBJ databases">
        <title>Genome-scale phylogeny and comparative genomics of the fungal order Sordariales.</title>
        <authorList>
            <consortium name="Lawrence Berkeley National Laboratory"/>
            <person name="Hensen N."/>
            <person name="Bonometti L."/>
            <person name="Westerberg I."/>
            <person name="Brannstrom I.O."/>
            <person name="Guillou S."/>
            <person name="Cros-Aarteil S."/>
            <person name="Calhoun S."/>
            <person name="Haridas S."/>
            <person name="Kuo A."/>
            <person name="Mondo S."/>
            <person name="Pangilinan J."/>
            <person name="Riley R."/>
            <person name="Labutti K."/>
            <person name="Andreopoulos B."/>
            <person name="Lipzen A."/>
            <person name="Chen C."/>
            <person name="Yanf M."/>
            <person name="Daum C."/>
            <person name="Ng V."/>
            <person name="Clum A."/>
            <person name="Steindorff A."/>
            <person name="Ohm R."/>
            <person name="Martin F."/>
            <person name="Silar P."/>
            <person name="Natvig D."/>
            <person name="Lalanne C."/>
            <person name="Gautier V."/>
            <person name="Ament-Velasquez S.L."/>
            <person name="Kruys A."/>
            <person name="Hutchinson M.I."/>
            <person name="Powell A.J."/>
            <person name="Barry K."/>
            <person name="Miller A.N."/>
            <person name="Grigoriev I.V."/>
            <person name="Debuchy R."/>
            <person name="Gladieux P."/>
            <person name="Thoren M.H."/>
            <person name="Johannesson H."/>
        </authorList>
    </citation>
    <scope>NUCLEOTIDE SEQUENCE</scope>
    <source>
        <strain evidence="2">8032-3</strain>
    </source>
</reference>
<dbReference type="EMBL" id="MU839001">
    <property type="protein sequence ID" value="KAK1770085.1"/>
    <property type="molecule type" value="Genomic_DNA"/>
</dbReference>
<accession>A0AAJ0FRF3</accession>
<dbReference type="GeneID" id="85312918"/>
<evidence type="ECO:0000313" key="2">
    <source>
        <dbReference type="EMBL" id="KAK1770085.1"/>
    </source>
</evidence>
<sequence length="317" mass="35619">MAQDKGESRRAIDEPTSASASSPAAAAWPSWSWAGWTNLPPDEFRWGLLRSPEFDGVDHVVSKVAAHAEVIPTVDWSTGDRPDLTAGERRPIQSRRWFEAKDTFKGPDRPLRPGWSRSRRKLDRLYAGQAPRAHNQSIVYTHASAPDKLFWYLIPMEDPTGDPARPRVVRPRYLFGTVEHIPLYIHRSDWQAGAGDTFVEKATEHGIDSQLGTQVLRDEAGSIVGVLDVHVPDAADVFHGKGALDQTRVEFVAISRCQTLKRNELYTGANAKMVKNSWSIYNENWYECYNVVWVEWAEVSGVRVGSRKALGRVSKDV</sequence>
<organism evidence="2 3">
    <name type="scientific">Phialemonium atrogriseum</name>
    <dbReference type="NCBI Taxonomy" id="1093897"/>
    <lineage>
        <taxon>Eukaryota</taxon>
        <taxon>Fungi</taxon>
        <taxon>Dikarya</taxon>
        <taxon>Ascomycota</taxon>
        <taxon>Pezizomycotina</taxon>
        <taxon>Sordariomycetes</taxon>
        <taxon>Sordariomycetidae</taxon>
        <taxon>Cephalothecales</taxon>
        <taxon>Cephalothecaceae</taxon>
        <taxon>Phialemonium</taxon>
    </lineage>
</organism>
<name>A0AAJ0FRF3_9PEZI</name>
<proteinExistence type="predicted"/>
<dbReference type="RefSeq" id="XP_060286298.1">
    <property type="nucleotide sequence ID" value="XM_060429731.1"/>
</dbReference>
<dbReference type="AlphaFoldDB" id="A0AAJ0FRF3"/>